<dbReference type="CDD" id="cd07139">
    <property type="entry name" value="ALDH_AldA-Rv0768"/>
    <property type="match status" value="1"/>
</dbReference>
<keyword evidence="2 6" id="KW-0560">Oxidoreductase</keyword>
<dbReference type="InterPro" id="IPR015590">
    <property type="entry name" value="Aldehyde_DH_dom"/>
</dbReference>
<dbReference type="GO" id="GO:0004029">
    <property type="term" value="F:aldehyde dehydrogenase (NAD+) activity"/>
    <property type="evidence" value="ECO:0007669"/>
    <property type="project" value="UniProtKB-EC"/>
</dbReference>
<dbReference type="FunFam" id="3.40.605.10:FF:000007">
    <property type="entry name" value="NAD/NADP-dependent betaine aldehyde dehydrogenase"/>
    <property type="match status" value="1"/>
</dbReference>
<dbReference type="PANTHER" id="PTHR42804:SF1">
    <property type="entry name" value="ALDEHYDE DEHYDROGENASE-RELATED"/>
    <property type="match status" value="1"/>
</dbReference>
<dbReference type="Gene3D" id="3.40.605.10">
    <property type="entry name" value="Aldehyde Dehydrogenase, Chain A, domain 1"/>
    <property type="match status" value="1"/>
</dbReference>
<evidence type="ECO:0000313" key="9">
    <source>
        <dbReference type="Proteomes" id="UP000247781"/>
    </source>
</evidence>
<dbReference type="EMBL" id="QJJU01000003">
    <property type="protein sequence ID" value="PXX11040.1"/>
    <property type="molecule type" value="Genomic_DNA"/>
</dbReference>
<dbReference type="InterPro" id="IPR029510">
    <property type="entry name" value="Ald_DH_CS_GLU"/>
</dbReference>
<gene>
    <name evidence="8" type="ORF">C8E89_103127</name>
</gene>
<evidence type="ECO:0000256" key="3">
    <source>
        <dbReference type="ARBA" id="ARBA00024226"/>
    </source>
</evidence>
<comment type="catalytic activity">
    <reaction evidence="4">
        <text>an aldehyde + NAD(+) + H2O = a carboxylate + NADH + 2 H(+)</text>
        <dbReference type="Rhea" id="RHEA:16185"/>
        <dbReference type="ChEBI" id="CHEBI:15377"/>
        <dbReference type="ChEBI" id="CHEBI:15378"/>
        <dbReference type="ChEBI" id="CHEBI:17478"/>
        <dbReference type="ChEBI" id="CHEBI:29067"/>
        <dbReference type="ChEBI" id="CHEBI:57540"/>
        <dbReference type="ChEBI" id="CHEBI:57945"/>
        <dbReference type="EC" id="1.2.1.3"/>
    </reaction>
</comment>
<dbReference type="Proteomes" id="UP000247781">
    <property type="component" value="Unassembled WGS sequence"/>
</dbReference>
<evidence type="ECO:0000256" key="5">
    <source>
        <dbReference type="PROSITE-ProRule" id="PRU10007"/>
    </source>
</evidence>
<evidence type="ECO:0000259" key="7">
    <source>
        <dbReference type="Pfam" id="PF00171"/>
    </source>
</evidence>
<evidence type="ECO:0000313" key="8">
    <source>
        <dbReference type="EMBL" id="PXX11040.1"/>
    </source>
</evidence>
<evidence type="ECO:0000256" key="2">
    <source>
        <dbReference type="ARBA" id="ARBA00023002"/>
    </source>
</evidence>
<evidence type="ECO:0000256" key="1">
    <source>
        <dbReference type="ARBA" id="ARBA00009986"/>
    </source>
</evidence>
<dbReference type="EC" id="1.2.1.3" evidence="3"/>
<protein>
    <recommendedName>
        <fullName evidence="3">aldehyde dehydrogenase (NAD(+))</fullName>
        <ecNumber evidence="3">1.2.1.3</ecNumber>
    </recommendedName>
</protein>
<keyword evidence="9" id="KW-1185">Reference proteome</keyword>
<proteinExistence type="inferred from homology"/>
<feature type="domain" description="Aldehyde dehydrogenase" evidence="7">
    <location>
        <begin position="15"/>
        <end position="474"/>
    </location>
</feature>
<name>A0A318HZI3_9MYCO</name>
<dbReference type="InterPro" id="IPR016161">
    <property type="entry name" value="Ald_DH/histidinol_DH"/>
</dbReference>
<evidence type="ECO:0000256" key="4">
    <source>
        <dbReference type="ARBA" id="ARBA00049194"/>
    </source>
</evidence>
<sequence length="484" mass="52215">MRSRNYDELFIGGRWQAPSTKRRLSVISPHTEESIGETPEASPEDVDRAVTAARKAFDDGPWPRMSVDGRMEKIEKLTAIYTAETDAMADLITAEMGSPKSFSRLGQGTGAVAQMHLNLATAKNFPWVERRPGLFGDVHVRRAPVGVVGAIVPWNVPQFLIMPKLIPALIAGCTVVVKPAPETPLDALWLAEMLDEIDLPDGVVSIIPGGRETGEALVRHPGVDKISFTGSSATGRHIASLCGEQLKRVSLELGGKSAAIILDDADIDHTVNHLKMASLMNNGQACVAQTRILVSERRHDEVVDALAAMMSGLQVGDPADDATDIGPLVAQRQQHRVMGYIEAGVDEGARIVLGGTDKPHDRGWYVQPTLFADATNEMRIAREEIFGPVLTVLKYSDERDAVRIANDSEYGLGGSVWTADVAHGLNIAEQVRTGTFGINMYTLDTTAPFGGFKQSGIGREFGSEGLSEYVELQSTISAGKLPDL</sequence>
<accession>A0A318HZI3</accession>
<dbReference type="Gene3D" id="3.40.309.10">
    <property type="entry name" value="Aldehyde Dehydrogenase, Chain A, domain 2"/>
    <property type="match status" value="1"/>
</dbReference>
<dbReference type="PROSITE" id="PS00687">
    <property type="entry name" value="ALDEHYDE_DEHYDR_GLU"/>
    <property type="match status" value="1"/>
</dbReference>
<dbReference type="InterPro" id="IPR016162">
    <property type="entry name" value="Ald_DH_N"/>
</dbReference>
<dbReference type="SUPFAM" id="SSF53720">
    <property type="entry name" value="ALDH-like"/>
    <property type="match status" value="1"/>
</dbReference>
<evidence type="ECO:0000256" key="6">
    <source>
        <dbReference type="RuleBase" id="RU003345"/>
    </source>
</evidence>
<reference evidence="8 9" key="2">
    <citation type="submission" date="2018-06" db="EMBL/GenBank/DDBJ databases">
        <title>Sequencing of bacterial isolates from soil warming experiment in Harvard Forest, Massachusetts, USA.</title>
        <authorList>
            <person name="Deangelis K.PhD."/>
        </authorList>
    </citation>
    <scope>NUCLEOTIDE SEQUENCE [LARGE SCALE GENOMIC DNA]</scope>
    <source>
        <strain evidence="8 9">GAS496</strain>
    </source>
</reference>
<dbReference type="OrthoDB" id="6882680at2"/>
<comment type="similarity">
    <text evidence="1 6">Belongs to the aldehyde dehydrogenase family.</text>
</comment>
<dbReference type="PANTHER" id="PTHR42804">
    <property type="entry name" value="ALDEHYDE DEHYDROGENASE"/>
    <property type="match status" value="1"/>
</dbReference>
<dbReference type="FunFam" id="3.40.309.10:FF:000012">
    <property type="entry name" value="Betaine aldehyde dehydrogenase"/>
    <property type="match status" value="1"/>
</dbReference>
<dbReference type="InterPro" id="IPR016163">
    <property type="entry name" value="Ald_DH_C"/>
</dbReference>
<dbReference type="AlphaFoldDB" id="A0A318HZI3"/>
<comment type="caution">
    <text evidence="8">The sequence shown here is derived from an EMBL/GenBank/DDBJ whole genome shotgun (WGS) entry which is preliminary data.</text>
</comment>
<organism evidence="8 9">
    <name type="scientific">Mycolicibacterium moriokaense</name>
    <dbReference type="NCBI Taxonomy" id="39691"/>
    <lineage>
        <taxon>Bacteria</taxon>
        <taxon>Bacillati</taxon>
        <taxon>Actinomycetota</taxon>
        <taxon>Actinomycetes</taxon>
        <taxon>Mycobacteriales</taxon>
        <taxon>Mycobacteriaceae</taxon>
        <taxon>Mycolicibacterium</taxon>
    </lineage>
</organism>
<dbReference type="Pfam" id="PF00171">
    <property type="entry name" value="Aldedh"/>
    <property type="match status" value="1"/>
</dbReference>
<dbReference type="PROSITE" id="PS00070">
    <property type="entry name" value="ALDEHYDE_DEHYDR_CYS"/>
    <property type="match status" value="1"/>
</dbReference>
<feature type="active site" evidence="5">
    <location>
        <position position="252"/>
    </location>
</feature>
<reference evidence="9" key="1">
    <citation type="submission" date="2018-05" db="EMBL/GenBank/DDBJ databases">
        <authorList>
            <person name="Deangelis K."/>
            <person name="Huntemann M."/>
            <person name="Clum A."/>
            <person name="Pillay M."/>
            <person name="Palaniappan K."/>
            <person name="Varghese N."/>
            <person name="Mikhailova N."/>
            <person name="Stamatis D."/>
            <person name="Reddy T."/>
            <person name="Daum C."/>
            <person name="Shapiro N."/>
            <person name="Ivanova N."/>
            <person name="Kyrpides N."/>
            <person name="Woyke T."/>
        </authorList>
    </citation>
    <scope>NUCLEOTIDE SEQUENCE [LARGE SCALE GENOMIC DNA]</scope>
    <source>
        <strain evidence="9">GAS496</strain>
    </source>
</reference>
<dbReference type="InterPro" id="IPR016160">
    <property type="entry name" value="Ald_DH_CS_CYS"/>
</dbReference>